<protein>
    <submittedName>
        <fullName evidence="2">Uncharacterized protein</fullName>
    </submittedName>
</protein>
<feature type="compositionally biased region" description="Acidic residues" evidence="1">
    <location>
        <begin position="43"/>
        <end position="56"/>
    </location>
</feature>
<keyword evidence="3" id="KW-1185">Reference proteome</keyword>
<dbReference type="AlphaFoldDB" id="A0A218YTN4"/>
<proteinExistence type="predicted"/>
<evidence type="ECO:0000256" key="1">
    <source>
        <dbReference type="SAM" id="MobiDB-lite"/>
    </source>
</evidence>
<name>A0A218YTN4_9HELO</name>
<dbReference type="Proteomes" id="UP000242519">
    <property type="component" value="Unassembled WGS sequence"/>
</dbReference>
<comment type="caution">
    <text evidence="2">The sequence shown here is derived from an EMBL/GenBank/DDBJ whole genome shotgun (WGS) entry which is preliminary data.</text>
</comment>
<feature type="compositionally biased region" description="Polar residues" evidence="1">
    <location>
        <begin position="57"/>
        <end position="75"/>
    </location>
</feature>
<evidence type="ECO:0000313" key="2">
    <source>
        <dbReference type="EMBL" id="OWO98677.1"/>
    </source>
</evidence>
<dbReference type="EMBL" id="MZNU01000384">
    <property type="protein sequence ID" value="OWO98677.1"/>
    <property type="molecule type" value="Genomic_DNA"/>
</dbReference>
<dbReference type="InParanoid" id="A0A218YTN4"/>
<reference evidence="2 3" key="1">
    <citation type="submission" date="2017-04" db="EMBL/GenBank/DDBJ databases">
        <title>Draft genome sequence of Marssonina coronaria NL1: causal agent of apple blotch.</title>
        <authorList>
            <person name="Cheng Q."/>
        </authorList>
    </citation>
    <scope>NUCLEOTIDE SEQUENCE [LARGE SCALE GENOMIC DNA]</scope>
    <source>
        <strain evidence="2 3">NL1</strain>
    </source>
</reference>
<organism evidence="2 3">
    <name type="scientific">Diplocarpon coronariae</name>
    <dbReference type="NCBI Taxonomy" id="2795749"/>
    <lineage>
        <taxon>Eukaryota</taxon>
        <taxon>Fungi</taxon>
        <taxon>Dikarya</taxon>
        <taxon>Ascomycota</taxon>
        <taxon>Pezizomycotina</taxon>
        <taxon>Leotiomycetes</taxon>
        <taxon>Helotiales</taxon>
        <taxon>Drepanopezizaceae</taxon>
        <taxon>Diplocarpon</taxon>
    </lineage>
</organism>
<evidence type="ECO:0000313" key="3">
    <source>
        <dbReference type="Proteomes" id="UP000242519"/>
    </source>
</evidence>
<sequence length="75" mass="8712">MAVQFLEHATKPLLDWILPRYIRSPRRPVIAIQLFARCTTDDADDYEDDEDDDDDNNNTVTKRTTLRSLGNRSTD</sequence>
<gene>
    <name evidence="2" type="ORF">B2J93_5834</name>
</gene>
<feature type="region of interest" description="Disordered" evidence="1">
    <location>
        <begin position="43"/>
        <end position="75"/>
    </location>
</feature>
<accession>A0A218YTN4</accession>